<reference evidence="3 4" key="1">
    <citation type="submission" date="2014-03" db="EMBL/GenBank/DDBJ databases">
        <title>Genomics of Bifidobacteria.</title>
        <authorList>
            <person name="Ventura M."/>
            <person name="Milani C."/>
            <person name="Lugli G.A."/>
        </authorList>
    </citation>
    <scope>NUCLEOTIDE SEQUENCE [LARGE SCALE GENOMIC DNA]</scope>
    <source>
        <strain evidence="3 4">LMG 21589</strain>
    </source>
</reference>
<dbReference type="eggNOG" id="ENOG50317M8">
    <property type="taxonomic scope" value="Bacteria"/>
</dbReference>
<dbReference type="Proteomes" id="UP000029033">
    <property type="component" value="Unassembled WGS sequence"/>
</dbReference>
<dbReference type="GeneID" id="85165600"/>
<protein>
    <recommendedName>
        <fullName evidence="5">DUF4190 domain-containing protein</fullName>
    </recommendedName>
</protein>
<keyword evidence="2" id="KW-0812">Transmembrane</keyword>
<dbReference type="STRING" id="158787.BSCA_2501"/>
<feature type="transmembrane region" description="Helical" evidence="2">
    <location>
        <begin position="168"/>
        <end position="191"/>
    </location>
</feature>
<evidence type="ECO:0000256" key="1">
    <source>
        <dbReference type="SAM" id="MobiDB-lite"/>
    </source>
</evidence>
<dbReference type="OrthoDB" id="3240445at2"/>
<evidence type="ECO:0000313" key="3">
    <source>
        <dbReference type="EMBL" id="KFI91921.1"/>
    </source>
</evidence>
<name>A0A087D8S1_9BIFI</name>
<sequence length="223" mass="24473">MTDSGTDNDNQTGEGRQPRYGQYQQPEYGAMSSQFPSGYDPYVYGRPEPERDAQAGSGAAAEQPSAQPMPSGSYQPYQPYRPYQQHPGYPGYRRPGTGQDGSPNGQGRQPRYINGIDVNDPDKNPMYGRWDAYSVIALLCALFFAVPVMPALMGAMSMWRTRTFHMKGFWLGLAAVVLNVLQTILVVWLMMHGMTAEDYYLQLLNMMRGSGAGTGGDGGSLSA</sequence>
<keyword evidence="2" id="KW-1133">Transmembrane helix</keyword>
<evidence type="ECO:0000256" key="2">
    <source>
        <dbReference type="SAM" id="Phobius"/>
    </source>
</evidence>
<dbReference type="RefSeq" id="WP_033518671.1">
    <property type="nucleotide sequence ID" value="NZ_CAUPKV010000010.1"/>
</dbReference>
<evidence type="ECO:0000313" key="4">
    <source>
        <dbReference type="Proteomes" id="UP000029033"/>
    </source>
</evidence>
<feature type="compositionally biased region" description="Low complexity" evidence="1">
    <location>
        <begin position="68"/>
        <end position="96"/>
    </location>
</feature>
<organism evidence="3 4">
    <name type="scientific">Bifidobacterium scardovii</name>
    <dbReference type="NCBI Taxonomy" id="158787"/>
    <lineage>
        <taxon>Bacteria</taxon>
        <taxon>Bacillati</taxon>
        <taxon>Actinomycetota</taxon>
        <taxon>Actinomycetes</taxon>
        <taxon>Bifidobacteriales</taxon>
        <taxon>Bifidobacteriaceae</taxon>
        <taxon>Bifidobacterium</taxon>
    </lineage>
</organism>
<proteinExistence type="predicted"/>
<accession>A0A087D8S1</accession>
<evidence type="ECO:0008006" key="5">
    <source>
        <dbReference type="Google" id="ProtNLM"/>
    </source>
</evidence>
<gene>
    <name evidence="3" type="ORF">BSCA_2501</name>
</gene>
<keyword evidence="2" id="KW-0472">Membrane</keyword>
<dbReference type="EMBL" id="JGZO01000019">
    <property type="protein sequence ID" value="KFI91921.1"/>
    <property type="molecule type" value="Genomic_DNA"/>
</dbReference>
<comment type="caution">
    <text evidence="3">The sequence shown here is derived from an EMBL/GenBank/DDBJ whole genome shotgun (WGS) entry which is preliminary data.</text>
</comment>
<dbReference type="AlphaFoldDB" id="A0A087D8S1"/>
<feature type="region of interest" description="Disordered" evidence="1">
    <location>
        <begin position="1"/>
        <end position="114"/>
    </location>
</feature>
<feature type="transmembrane region" description="Helical" evidence="2">
    <location>
        <begin position="132"/>
        <end position="156"/>
    </location>
</feature>
<keyword evidence="4" id="KW-1185">Reference proteome</keyword>
<feature type="compositionally biased region" description="Polar residues" evidence="1">
    <location>
        <begin position="1"/>
        <end position="14"/>
    </location>
</feature>